<dbReference type="PANTHER" id="PTHR37822:SF2">
    <property type="entry name" value="SPORE PHOTOPRODUCT LYASE"/>
    <property type="match status" value="1"/>
</dbReference>
<evidence type="ECO:0008006" key="2">
    <source>
        <dbReference type="Google" id="ProtNLM"/>
    </source>
</evidence>
<protein>
    <recommendedName>
        <fullName evidence="2">Nucleoside phosphorylase domain-containing protein</fullName>
    </recommendedName>
</protein>
<sequence>LNFLILTALQSEAKPIISYFDLNKDPKTHIYSNKKIFLLITGVGEKNVINKLKSLELKGSSWSKTVILNIGIAGGNQLDTKIGNIYLVNSIFDQQSEREYFPDLIINTALEEMPMTTVSEPLINKDCSLRGLVDMEGGSIIKTMSPFVPPHRLIFLKIVSDHFKSSDLKRI</sequence>
<feature type="non-terminal residue" evidence="1">
    <location>
        <position position="1"/>
    </location>
</feature>
<dbReference type="InterPro" id="IPR035994">
    <property type="entry name" value="Nucleoside_phosphorylase_sf"/>
</dbReference>
<reference evidence="1" key="1">
    <citation type="submission" date="2018-05" db="EMBL/GenBank/DDBJ databases">
        <authorList>
            <person name="Lanie J.A."/>
            <person name="Ng W.-L."/>
            <person name="Kazmierczak K.M."/>
            <person name="Andrzejewski T.M."/>
            <person name="Davidsen T.M."/>
            <person name="Wayne K.J."/>
            <person name="Tettelin H."/>
            <person name="Glass J.I."/>
            <person name="Rusch D."/>
            <person name="Podicherti R."/>
            <person name="Tsui H.-C.T."/>
            <person name="Winkler M.E."/>
        </authorList>
    </citation>
    <scope>NUCLEOTIDE SEQUENCE</scope>
</reference>
<dbReference type="GO" id="GO:1904047">
    <property type="term" value="F:S-adenosyl-L-methionine binding"/>
    <property type="evidence" value="ECO:0007669"/>
    <property type="project" value="TreeGrafter"/>
</dbReference>
<name>A0A381Z274_9ZZZZ</name>
<organism evidence="1">
    <name type="scientific">marine metagenome</name>
    <dbReference type="NCBI Taxonomy" id="408172"/>
    <lineage>
        <taxon>unclassified sequences</taxon>
        <taxon>metagenomes</taxon>
        <taxon>ecological metagenomes</taxon>
    </lineage>
</organism>
<feature type="non-terminal residue" evidence="1">
    <location>
        <position position="171"/>
    </location>
</feature>
<accession>A0A381Z274</accession>
<dbReference type="AlphaFoldDB" id="A0A381Z274"/>
<dbReference type="Gene3D" id="3.40.50.1580">
    <property type="entry name" value="Nucleoside phosphorylase domain"/>
    <property type="match status" value="1"/>
</dbReference>
<dbReference type="EMBL" id="UINC01019640">
    <property type="protein sequence ID" value="SVA83254.1"/>
    <property type="molecule type" value="Genomic_DNA"/>
</dbReference>
<gene>
    <name evidence="1" type="ORF">METZ01_LOCUS136108</name>
</gene>
<dbReference type="GO" id="GO:0003913">
    <property type="term" value="F:DNA photolyase activity"/>
    <property type="evidence" value="ECO:0007669"/>
    <property type="project" value="TreeGrafter"/>
</dbReference>
<evidence type="ECO:0000313" key="1">
    <source>
        <dbReference type="EMBL" id="SVA83254.1"/>
    </source>
</evidence>
<dbReference type="SUPFAM" id="SSF53167">
    <property type="entry name" value="Purine and uridine phosphorylases"/>
    <property type="match status" value="1"/>
</dbReference>
<dbReference type="GO" id="GO:0009116">
    <property type="term" value="P:nucleoside metabolic process"/>
    <property type="evidence" value="ECO:0007669"/>
    <property type="project" value="InterPro"/>
</dbReference>
<proteinExistence type="predicted"/>
<dbReference type="GO" id="GO:0051539">
    <property type="term" value="F:4 iron, 4 sulfur cluster binding"/>
    <property type="evidence" value="ECO:0007669"/>
    <property type="project" value="TreeGrafter"/>
</dbReference>
<dbReference type="PANTHER" id="PTHR37822">
    <property type="entry name" value="SPORE PHOTOPRODUCT LYASE-RELATED"/>
    <property type="match status" value="1"/>
</dbReference>
<dbReference type="InterPro" id="IPR049539">
    <property type="entry name" value="SPL"/>
</dbReference>
<dbReference type="GO" id="GO:0042601">
    <property type="term" value="C:endospore-forming forespore"/>
    <property type="evidence" value="ECO:0007669"/>
    <property type="project" value="TreeGrafter"/>
</dbReference>